<dbReference type="AlphaFoldDB" id="A0A0K2UV99"/>
<protein>
    <submittedName>
        <fullName evidence="1">Uncharacterized protein</fullName>
    </submittedName>
</protein>
<reference evidence="1" key="1">
    <citation type="submission" date="2014-05" db="EMBL/GenBank/DDBJ databases">
        <authorList>
            <person name="Chronopoulou M."/>
        </authorList>
    </citation>
    <scope>NUCLEOTIDE SEQUENCE</scope>
    <source>
        <tissue evidence="1">Whole organism</tissue>
    </source>
</reference>
<organism evidence="1">
    <name type="scientific">Lepeophtheirus salmonis</name>
    <name type="common">Salmon louse</name>
    <name type="synonym">Caligus salmonis</name>
    <dbReference type="NCBI Taxonomy" id="72036"/>
    <lineage>
        <taxon>Eukaryota</taxon>
        <taxon>Metazoa</taxon>
        <taxon>Ecdysozoa</taxon>
        <taxon>Arthropoda</taxon>
        <taxon>Crustacea</taxon>
        <taxon>Multicrustacea</taxon>
        <taxon>Hexanauplia</taxon>
        <taxon>Copepoda</taxon>
        <taxon>Siphonostomatoida</taxon>
        <taxon>Caligidae</taxon>
        <taxon>Lepeophtheirus</taxon>
    </lineage>
</organism>
<accession>A0A0K2UV99</accession>
<sequence>MVWSSQVELPKGLLELEERARVKPLFLDGRVFSVYDQLTKEDKKQEGEIIQALRKAFSMSLFEACKTLKAKKWRLRESVNVRLAEIKTLISLMGVSDSSGLIHPELMSMMPEDVNSRMRATPGVDE</sequence>
<name>A0A0K2UV99_LEPSM</name>
<evidence type="ECO:0000313" key="1">
    <source>
        <dbReference type="EMBL" id="CDW41616.1"/>
    </source>
</evidence>
<proteinExistence type="predicted"/>
<dbReference type="EMBL" id="HACA01024255">
    <property type="protein sequence ID" value="CDW41616.1"/>
    <property type="molecule type" value="Transcribed_RNA"/>
</dbReference>